<evidence type="ECO:0000256" key="3">
    <source>
        <dbReference type="ARBA" id="ARBA00010617"/>
    </source>
</evidence>
<dbReference type="GO" id="GO:0020037">
    <property type="term" value="F:heme binding"/>
    <property type="evidence" value="ECO:0007669"/>
    <property type="project" value="InterPro"/>
</dbReference>
<keyword evidence="11" id="KW-0732">Signal</keyword>
<dbReference type="OrthoDB" id="2789670at2759"/>
<feature type="signal peptide" evidence="11">
    <location>
        <begin position="1"/>
        <end position="15"/>
    </location>
</feature>
<dbReference type="PANTHER" id="PTHR46300:SF7">
    <property type="entry name" value="P450, PUTATIVE (EUROFUNG)-RELATED"/>
    <property type="match status" value="1"/>
</dbReference>
<keyword evidence="8 10" id="KW-0503">Monooxygenase</keyword>
<evidence type="ECO:0000256" key="8">
    <source>
        <dbReference type="ARBA" id="ARBA00023033"/>
    </source>
</evidence>
<comment type="similarity">
    <text evidence="3 10">Belongs to the cytochrome P450 family.</text>
</comment>
<evidence type="ECO:0000256" key="1">
    <source>
        <dbReference type="ARBA" id="ARBA00001971"/>
    </source>
</evidence>
<dbReference type="GO" id="GO:0005506">
    <property type="term" value="F:iron ion binding"/>
    <property type="evidence" value="ECO:0007669"/>
    <property type="project" value="InterPro"/>
</dbReference>
<keyword evidence="6 10" id="KW-0560">Oxidoreductase</keyword>
<evidence type="ECO:0000256" key="2">
    <source>
        <dbReference type="ARBA" id="ARBA00005179"/>
    </source>
</evidence>
<dbReference type="Proteomes" id="UP000613580">
    <property type="component" value="Unassembled WGS sequence"/>
</dbReference>
<dbReference type="InterPro" id="IPR050364">
    <property type="entry name" value="Cytochrome_P450_fung"/>
</dbReference>
<dbReference type="PROSITE" id="PS00086">
    <property type="entry name" value="CYTOCHROME_P450"/>
    <property type="match status" value="1"/>
</dbReference>
<sequence length="442" mass="49889">MSLPVLLVSLTVAAGFVFKRLRKPRHQLPLPPGPKKLPIIGNLLDIPNERQWLAYHQWSQDYDSDIIHVDACGTSIVVVESVEAVRELFDRRSSIYSDRMHLPMVVDLMGWDWSMAFMPYGERWRAHRKTMHDSFNVIAVKQFQSQEVHASNELLRSLLLDPNDVVAHFRQRMDLQFLHSLSMLLRLMTIQTPQQSETVRNVAAAIYAAGADTTAAALGWFVFAMLAYPETQAKAQAELDAILGHGVLPTFADQQVLPYVAALVKEVLRWRTITPIAVPHFVAAEDEYRGYRIPARSIVLGNAWAILHDKVIPPQELHLLMPLKFRLIQDAYPNPDEFNPERFLRDGKLNPKVQDPEVAVFGFGRRICPGRHMATASVWLSITSILATFKIAKAVNESGEPVEPTYDYFAGLICAPLPFKCSVMPRSLQTAEAIRSLNGHEI</sequence>
<dbReference type="PRINTS" id="PR00463">
    <property type="entry name" value="EP450I"/>
</dbReference>
<dbReference type="AlphaFoldDB" id="A0A8H6SBA3"/>
<organism evidence="12 13">
    <name type="scientific">Mycena chlorophos</name>
    <name type="common">Agaric fungus</name>
    <name type="synonym">Agaricus chlorophos</name>
    <dbReference type="NCBI Taxonomy" id="658473"/>
    <lineage>
        <taxon>Eukaryota</taxon>
        <taxon>Fungi</taxon>
        <taxon>Dikarya</taxon>
        <taxon>Basidiomycota</taxon>
        <taxon>Agaricomycotina</taxon>
        <taxon>Agaricomycetes</taxon>
        <taxon>Agaricomycetidae</taxon>
        <taxon>Agaricales</taxon>
        <taxon>Marasmiineae</taxon>
        <taxon>Mycenaceae</taxon>
        <taxon>Mycena</taxon>
    </lineage>
</organism>
<evidence type="ECO:0000256" key="11">
    <source>
        <dbReference type="SAM" id="SignalP"/>
    </source>
</evidence>
<reference evidence="12" key="1">
    <citation type="submission" date="2020-05" db="EMBL/GenBank/DDBJ databases">
        <title>Mycena genomes resolve the evolution of fungal bioluminescence.</title>
        <authorList>
            <person name="Tsai I.J."/>
        </authorList>
    </citation>
    <scope>NUCLEOTIDE SEQUENCE</scope>
    <source>
        <strain evidence="12">110903Hualien_Pintung</strain>
    </source>
</reference>
<comment type="caution">
    <text evidence="12">The sequence shown here is derived from an EMBL/GenBank/DDBJ whole genome shotgun (WGS) entry which is preliminary data.</text>
</comment>
<dbReference type="PANTHER" id="PTHR46300">
    <property type="entry name" value="P450, PUTATIVE (EUROFUNG)-RELATED-RELATED"/>
    <property type="match status" value="1"/>
</dbReference>
<gene>
    <name evidence="12" type="ORF">HMN09_01107700</name>
</gene>
<evidence type="ECO:0000256" key="4">
    <source>
        <dbReference type="ARBA" id="ARBA00022617"/>
    </source>
</evidence>
<dbReference type="GO" id="GO:0004497">
    <property type="term" value="F:monooxygenase activity"/>
    <property type="evidence" value="ECO:0007669"/>
    <property type="project" value="UniProtKB-KW"/>
</dbReference>
<dbReference type="EMBL" id="JACAZE010000017">
    <property type="protein sequence ID" value="KAF7296376.1"/>
    <property type="molecule type" value="Genomic_DNA"/>
</dbReference>
<feature type="binding site" description="axial binding residue" evidence="9">
    <location>
        <position position="368"/>
    </location>
    <ligand>
        <name>heme</name>
        <dbReference type="ChEBI" id="CHEBI:30413"/>
    </ligand>
    <ligandPart>
        <name>Fe</name>
        <dbReference type="ChEBI" id="CHEBI:18248"/>
    </ligandPart>
</feature>
<protein>
    <submittedName>
        <fullName evidence="12">Cytochrome P450</fullName>
    </submittedName>
</protein>
<dbReference type="InterPro" id="IPR002401">
    <property type="entry name" value="Cyt_P450_E_grp-I"/>
</dbReference>
<dbReference type="GO" id="GO:0016705">
    <property type="term" value="F:oxidoreductase activity, acting on paired donors, with incorporation or reduction of molecular oxygen"/>
    <property type="evidence" value="ECO:0007669"/>
    <property type="project" value="InterPro"/>
</dbReference>
<keyword evidence="4 9" id="KW-0349">Heme</keyword>
<dbReference type="InterPro" id="IPR001128">
    <property type="entry name" value="Cyt_P450"/>
</dbReference>
<dbReference type="InterPro" id="IPR017972">
    <property type="entry name" value="Cyt_P450_CS"/>
</dbReference>
<feature type="chain" id="PRO_5034370399" evidence="11">
    <location>
        <begin position="16"/>
        <end position="442"/>
    </location>
</feature>
<comment type="pathway">
    <text evidence="2">Secondary metabolite biosynthesis.</text>
</comment>
<keyword evidence="5 9" id="KW-0479">Metal-binding</keyword>
<evidence type="ECO:0000313" key="12">
    <source>
        <dbReference type="EMBL" id="KAF7296376.1"/>
    </source>
</evidence>
<dbReference type="SUPFAM" id="SSF48264">
    <property type="entry name" value="Cytochrome P450"/>
    <property type="match status" value="1"/>
</dbReference>
<dbReference type="PRINTS" id="PR00385">
    <property type="entry name" value="P450"/>
</dbReference>
<keyword evidence="7 9" id="KW-0408">Iron</keyword>
<proteinExistence type="inferred from homology"/>
<name>A0A8H6SBA3_MYCCL</name>
<evidence type="ECO:0000256" key="9">
    <source>
        <dbReference type="PIRSR" id="PIRSR602401-1"/>
    </source>
</evidence>
<dbReference type="Pfam" id="PF00067">
    <property type="entry name" value="p450"/>
    <property type="match status" value="3"/>
</dbReference>
<comment type="cofactor">
    <cofactor evidence="1 9">
        <name>heme</name>
        <dbReference type="ChEBI" id="CHEBI:30413"/>
    </cofactor>
</comment>
<accession>A0A8H6SBA3</accession>
<evidence type="ECO:0000256" key="6">
    <source>
        <dbReference type="ARBA" id="ARBA00023002"/>
    </source>
</evidence>
<evidence type="ECO:0000313" key="13">
    <source>
        <dbReference type="Proteomes" id="UP000613580"/>
    </source>
</evidence>
<dbReference type="InterPro" id="IPR036396">
    <property type="entry name" value="Cyt_P450_sf"/>
</dbReference>
<evidence type="ECO:0000256" key="7">
    <source>
        <dbReference type="ARBA" id="ARBA00023004"/>
    </source>
</evidence>
<keyword evidence="13" id="KW-1185">Reference proteome</keyword>
<dbReference type="Gene3D" id="1.10.630.10">
    <property type="entry name" value="Cytochrome P450"/>
    <property type="match status" value="2"/>
</dbReference>
<evidence type="ECO:0000256" key="10">
    <source>
        <dbReference type="RuleBase" id="RU000461"/>
    </source>
</evidence>
<evidence type="ECO:0000256" key="5">
    <source>
        <dbReference type="ARBA" id="ARBA00022723"/>
    </source>
</evidence>